<feature type="binding site" evidence="4">
    <location>
        <position position="71"/>
    </location>
    <ligand>
        <name>Zn(2+)</name>
        <dbReference type="ChEBI" id="CHEBI:29105"/>
    </ligand>
</feature>
<protein>
    <recommendedName>
        <fullName evidence="4">5-methylthioadenosine/S-adenosylhomocysteine deaminase</fullName>
        <shortName evidence="4">MTA/SAH deaminase</shortName>
        <ecNumber evidence="4">3.5.4.28</ecNumber>
        <ecNumber evidence="4">3.5.4.31</ecNumber>
    </recommendedName>
</protein>
<dbReference type="GO" id="GO:0050270">
    <property type="term" value="F:S-adenosylhomocysteine deaminase activity"/>
    <property type="evidence" value="ECO:0007669"/>
    <property type="project" value="UniProtKB-UniRule"/>
</dbReference>
<dbReference type="SUPFAM" id="SSF51556">
    <property type="entry name" value="Metallo-dependent hydrolases"/>
    <property type="match status" value="1"/>
</dbReference>
<evidence type="ECO:0000259" key="5">
    <source>
        <dbReference type="Pfam" id="PF01979"/>
    </source>
</evidence>
<comment type="cofactor">
    <cofactor evidence="4">
        <name>Zn(2+)</name>
        <dbReference type="ChEBI" id="CHEBI:29105"/>
    </cofactor>
    <text evidence="4">Binds 1 zinc ion per subunit.</text>
</comment>
<sequence>MKGEILLKTTYVNATIVTMNEQNEVIENGYIIVENDQIIDVKSGEFANDFEVDEVIDMKGKWVLPGLVNTHTHVVMSLLRGIGDDMLLQPWLETRIWPLESQFTPQIAVASTELGLLEMVKSGTTSFSDMFNPIGVDQDAIMETVSRSGMRAAVSRTLFSFGTKNDEKKAIEEAEKYVKRYYKESGMLTTMVAPHSPYTCSTELLEECARIAVENQTMVHIHLSETEREVRDIEAQYGKRPVEYAASCGLFKRPTVIAHGVVLNDDERAFLAEHDVRVAHNPNSNLKLGSGIANVKAMLEAGIKVGIATDSVASNNNLDMFEEMRIATLLQKGIHQDATALPVETALSLATKGAAEVIGMKQTGSLEAGKCADFITIDPSNKPHLQPADEVLSHLVYAASGKDISDVIINGKRVVWNGECKTLDEERIIFEARRYKRGLQR</sequence>
<dbReference type="AlphaFoldDB" id="A0A9W5L0Q6"/>
<dbReference type="EC" id="3.5.4.31" evidence="4"/>
<comment type="caution">
    <text evidence="4">Lacks conserved residue(s) required for the propagation of feature annotation.</text>
</comment>
<comment type="catalytic activity">
    <reaction evidence="4">
        <text>S-adenosyl-L-homocysteine + H2O + H(+) = S-inosyl-L-homocysteine + NH4(+)</text>
        <dbReference type="Rhea" id="RHEA:20716"/>
        <dbReference type="ChEBI" id="CHEBI:15377"/>
        <dbReference type="ChEBI" id="CHEBI:15378"/>
        <dbReference type="ChEBI" id="CHEBI:28938"/>
        <dbReference type="ChEBI" id="CHEBI:57856"/>
        <dbReference type="ChEBI" id="CHEBI:57985"/>
        <dbReference type="EC" id="3.5.4.28"/>
    </reaction>
</comment>
<evidence type="ECO:0000256" key="3">
    <source>
        <dbReference type="ARBA" id="ARBA00022833"/>
    </source>
</evidence>
<dbReference type="EC" id="3.5.4.28" evidence="4"/>
<feature type="binding site" evidence="4">
    <location>
        <position position="156"/>
    </location>
    <ligand>
        <name>substrate</name>
    </ligand>
</feature>
<proteinExistence type="inferred from homology"/>
<dbReference type="PANTHER" id="PTHR43794">
    <property type="entry name" value="AMINOHYDROLASE SSNA-RELATED"/>
    <property type="match status" value="1"/>
</dbReference>
<dbReference type="Gene3D" id="3.20.20.140">
    <property type="entry name" value="Metal-dependent hydrolases"/>
    <property type="match status" value="1"/>
</dbReference>
<keyword evidence="3 4" id="KW-0862">Zinc</keyword>
<feature type="binding site" evidence="4">
    <location>
        <position position="195"/>
    </location>
    <ligand>
        <name>substrate</name>
    </ligand>
</feature>
<organism evidence="6 7">
    <name type="scientific">Bacillus cereus VD154</name>
    <dbReference type="NCBI Taxonomy" id="1053238"/>
    <lineage>
        <taxon>Bacteria</taxon>
        <taxon>Bacillati</taxon>
        <taxon>Bacillota</taxon>
        <taxon>Bacilli</taxon>
        <taxon>Bacillales</taxon>
        <taxon>Bacillaceae</taxon>
        <taxon>Bacillus</taxon>
        <taxon>Bacillus cereus group</taxon>
    </lineage>
</organism>
<dbReference type="FunFam" id="3.20.20.140:FF:000014">
    <property type="entry name" value="5-methylthioadenosine/S-adenosylhomocysteine deaminase"/>
    <property type="match status" value="1"/>
</dbReference>
<feature type="binding site" evidence="4">
    <location>
        <position position="73"/>
    </location>
    <ligand>
        <name>Zn(2+)</name>
        <dbReference type="ChEBI" id="CHEBI:29105"/>
    </ligand>
</feature>
<dbReference type="GO" id="GO:0046872">
    <property type="term" value="F:metal ion binding"/>
    <property type="evidence" value="ECO:0007669"/>
    <property type="project" value="UniProtKB-KW"/>
</dbReference>
<gene>
    <name evidence="4" type="primary">mtaD</name>
    <name evidence="6" type="ORF">IK5_02089</name>
</gene>
<evidence type="ECO:0000313" key="6">
    <source>
        <dbReference type="EMBL" id="EJR74048.1"/>
    </source>
</evidence>
<feature type="domain" description="Amidohydrolase-related" evidence="5">
    <location>
        <begin position="62"/>
        <end position="414"/>
    </location>
</feature>
<dbReference type="PANTHER" id="PTHR43794:SF11">
    <property type="entry name" value="AMIDOHYDROLASE-RELATED DOMAIN-CONTAINING PROTEIN"/>
    <property type="match status" value="1"/>
</dbReference>
<dbReference type="Proteomes" id="UP000006967">
    <property type="component" value="Unassembled WGS sequence"/>
</dbReference>
<keyword evidence="1 4" id="KW-0479">Metal-binding</keyword>
<accession>A0A9W5L0Q6</accession>
<evidence type="ECO:0000256" key="1">
    <source>
        <dbReference type="ARBA" id="ARBA00022723"/>
    </source>
</evidence>
<feature type="binding site" evidence="4">
    <location>
        <position position="310"/>
    </location>
    <ligand>
        <name>substrate</name>
    </ligand>
</feature>
<dbReference type="InterPro" id="IPR032466">
    <property type="entry name" value="Metal_Hydrolase"/>
</dbReference>
<dbReference type="Pfam" id="PF01979">
    <property type="entry name" value="Amidohydro_1"/>
    <property type="match status" value="1"/>
</dbReference>
<feature type="binding site" evidence="4">
    <location>
        <position position="310"/>
    </location>
    <ligand>
        <name>Zn(2+)</name>
        <dbReference type="ChEBI" id="CHEBI:29105"/>
    </ligand>
</feature>
<dbReference type="HAMAP" id="MF_01281">
    <property type="entry name" value="MTA_SAH_deamin"/>
    <property type="match status" value="1"/>
</dbReference>
<dbReference type="GO" id="GO:0090614">
    <property type="term" value="F:5'-methylthioadenosine deaminase activity"/>
    <property type="evidence" value="ECO:0007669"/>
    <property type="project" value="UniProtKB-UniRule"/>
</dbReference>
<evidence type="ECO:0000256" key="4">
    <source>
        <dbReference type="HAMAP-Rule" id="MF_01281"/>
    </source>
</evidence>
<dbReference type="CDD" id="cd01298">
    <property type="entry name" value="ATZ_TRZ_like"/>
    <property type="match status" value="1"/>
</dbReference>
<feature type="binding site" evidence="4">
    <location>
        <position position="222"/>
    </location>
    <ligand>
        <name>Zn(2+)</name>
        <dbReference type="ChEBI" id="CHEBI:29105"/>
    </ligand>
</feature>
<feature type="binding site" evidence="4">
    <location>
        <position position="225"/>
    </location>
    <ligand>
        <name>substrate</name>
    </ligand>
</feature>
<comment type="similarity">
    <text evidence="4">Belongs to the metallo-dependent hydrolases superfamily. MTA/SAH deaminase family.</text>
</comment>
<reference evidence="6 7" key="1">
    <citation type="submission" date="2012-04" db="EMBL/GenBank/DDBJ databases">
        <title>The Genome Sequence of Bacillus cereus VD154.</title>
        <authorList>
            <consortium name="The Broad Institute Genome Sequencing Platform"/>
            <consortium name="The Broad Institute Genome Sequencing Center for Infectious Disease"/>
            <person name="Feldgarden M."/>
            <person name="Van der Auwera G.A."/>
            <person name="Mahillon J."/>
            <person name="Duprez V."/>
            <person name="Timmery S."/>
            <person name="Mattelet C."/>
            <person name="Dierick K."/>
            <person name="Sun M."/>
            <person name="Yu Z."/>
            <person name="Zhu L."/>
            <person name="Hu X."/>
            <person name="Shank E.B."/>
            <person name="Swiecicka I."/>
            <person name="Hansen B.M."/>
            <person name="Andrup L."/>
            <person name="Young S.K."/>
            <person name="Zeng Q."/>
            <person name="Gargeya S."/>
            <person name="Fitzgerald M."/>
            <person name="Haas B."/>
            <person name="Abouelleil A."/>
            <person name="Alvarado L."/>
            <person name="Arachchi H.M."/>
            <person name="Berlin A."/>
            <person name="Chapman S.B."/>
            <person name="Goldberg J."/>
            <person name="Griggs A."/>
            <person name="Gujja S."/>
            <person name="Hansen M."/>
            <person name="Howarth C."/>
            <person name="Imamovic A."/>
            <person name="Larimer J."/>
            <person name="McCowen C."/>
            <person name="Montmayeur A."/>
            <person name="Murphy C."/>
            <person name="Neiman D."/>
            <person name="Pearson M."/>
            <person name="Priest M."/>
            <person name="Roberts A."/>
            <person name="Saif S."/>
            <person name="Shea T."/>
            <person name="Sisk P."/>
            <person name="Sykes S."/>
            <person name="Wortman J."/>
            <person name="Nusbaum C."/>
            <person name="Birren B."/>
        </authorList>
    </citation>
    <scope>NUCLEOTIDE SEQUENCE [LARGE SCALE GENOMIC DNA]</scope>
    <source>
        <strain evidence="6 7">VD154</strain>
    </source>
</reference>
<feature type="binding site" evidence="4">
    <location>
        <position position="100"/>
    </location>
    <ligand>
        <name>substrate</name>
    </ligand>
</feature>
<evidence type="ECO:0000313" key="7">
    <source>
        <dbReference type="Proteomes" id="UP000006967"/>
    </source>
</evidence>
<dbReference type="Gene3D" id="2.30.40.10">
    <property type="entry name" value="Urease, subunit C, domain 1"/>
    <property type="match status" value="1"/>
</dbReference>
<dbReference type="NCBIfam" id="NF012037">
    <property type="entry name" value="PRK15493.1"/>
    <property type="match status" value="1"/>
</dbReference>
<dbReference type="EMBL" id="AHFG01000021">
    <property type="protein sequence ID" value="EJR74048.1"/>
    <property type="molecule type" value="Genomic_DNA"/>
</dbReference>
<dbReference type="InterPro" id="IPR006680">
    <property type="entry name" value="Amidohydro-rel"/>
</dbReference>
<dbReference type="InterPro" id="IPR023512">
    <property type="entry name" value="Deaminase_MtaD/DadD"/>
</dbReference>
<dbReference type="InterPro" id="IPR011059">
    <property type="entry name" value="Metal-dep_hydrolase_composite"/>
</dbReference>
<dbReference type="InterPro" id="IPR050287">
    <property type="entry name" value="MTA/SAH_deaminase"/>
</dbReference>
<comment type="function">
    <text evidence="4">Catalyzes the deamination of 5-methylthioadenosine and S-adenosyl-L-homocysteine into 5-methylthioinosine and S-inosyl-L-homocysteine, respectively. Is also able to deaminate adenosine.</text>
</comment>
<keyword evidence="2 4" id="KW-0378">Hydrolase</keyword>
<dbReference type="RefSeq" id="WP_002179023.1">
    <property type="nucleotide sequence ID" value="NZ_JH791881.1"/>
</dbReference>
<name>A0A9W5L0Q6_BACCE</name>
<dbReference type="SUPFAM" id="SSF51338">
    <property type="entry name" value="Composite domain of metallo-dependent hydrolases"/>
    <property type="match status" value="1"/>
</dbReference>
<comment type="catalytic activity">
    <reaction evidence="4">
        <text>S-methyl-5'-thioadenosine + H2O + H(+) = S-methyl-5'-thioinosine + NH4(+)</text>
        <dbReference type="Rhea" id="RHEA:25025"/>
        <dbReference type="ChEBI" id="CHEBI:15377"/>
        <dbReference type="ChEBI" id="CHEBI:15378"/>
        <dbReference type="ChEBI" id="CHEBI:17509"/>
        <dbReference type="ChEBI" id="CHEBI:28938"/>
        <dbReference type="ChEBI" id="CHEBI:48595"/>
        <dbReference type="EC" id="3.5.4.31"/>
    </reaction>
</comment>
<evidence type="ECO:0000256" key="2">
    <source>
        <dbReference type="ARBA" id="ARBA00022801"/>
    </source>
</evidence>
<comment type="caution">
    <text evidence="6">The sequence shown here is derived from an EMBL/GenBank/DDBJ whole genome shotgun (WGS) entry which is preliminary data.</text>
</comment>